<dbReference type="Proteomes" id="UP000324831">
    <property type="component" value="Unassembled WGS sequence"/>
</dbReference>
<name>A0A478FPY9_9MOLU</name>
<protein>
    <submittedName>
        <fullName evidence="1">Uncharacterized protein</fullName>
    </submittedName>
</protein>
<evidence type="ECO:0000313" key="1">
    <source>
        <dbReference type="EMBL" id="GCE63483.1"/>
    </source>
</evidence>
<evidence type="ECO:0000313" key="2">
    <source>
        <dbReference type="Proteomes" id="UP000324831"/>
    </source>
</evidence>
<comment type="caution">
    <text evidence="1">The sequence shown here is derived from an EMBL/GenBank/DDBJ whole genome shotgun (WGS) entry which is preliminary data.</text>
</comment>
<sequence>MTPQAAAGIGAGAVLAGGTGIGAYMIATSSSNPVTLEEYLKREDLKENNKTQYTGTTKLGSEEENRKLLVADVKENESWWNDRFKKYKPENSGKLDVAESDEFKGVTKGYGAEATTALNKVCDAAYQKDKASFKDTGNTVNSDSTQSKSKRDVEKFCTLKGTGSLKVT</sequence>
<proteinExistence type="predicted"/>
<reference evidence="1 2" key="1">
    <citation type="submission" date="2019-01" db="EMBL/GenBank/DDBJ databases">
        <title>Draft genome sequences of Candidatus Mycoplasma haemohominis SWG34-3 identified from a patient with pyrexia, anemia and liver dysfunction.</title>
        <authorList>
            <person name="Sekizuka T."/>
            <person name="Hattori N."/>
            <person name="Katano H."/>
            <person name="Takuma T."/>
            <person name="Ito T."/>
            <person name="Arai N."/>
            <person name="Yanai R."/>
            <person name="Ishii S."/>
            <person name="Miura Y."/>
            <person name="Tokunaga T."/>
            <person name="Watanabe H."/>
            <person name="Nomura N."/>
            <person name="Eguchi J."/>
            <person name="Arai T."/>
            <person name="Hasegawa H."/>
            <person name="Nakamaki T."/>
            <person name="Wakita T."/>
            <person name="Niki Y."/>
            <person name="Kuroda M."/>
        </authorList>
    </citation>
    <scope>NUCLEOTIDE SEQUENCE [LARGE SCALE GENOMIC DNA]</scope>
    <source>
        <strain evidence="1">SWG34-3</strain>
    </source>
</reference>
<dbReference type="AlphaFoldDB" id="A0A478FPY9"/>
<gene>
    <name evidence="1" type="ORF">MHSWG343_04800</name>
</gene>
<organism evidence="1 2">
    <name type="scientific">Candidatus Mycoplasma haematohominis</name>
    <dbReference type="NCBI Taxonomy" id="1494318"/>
    <lineage>
        <taxon>Bacteria</taxon>
        <taxon>Bacillati</taxon>
        <taxon>Mycoplasmatota</taxon>
        <taxon>Mollicutes</taxon>
        <taxon>Mycoplasmataceae</taxon>
        <taxon>Mycoplasma</taxon>
    </lineage>
</organism>
<dbReference type="RefSeq" id="WP_216083545.1">
    <property type="nucleotide sequence ID" value="NZ_CACTIB010000031.1"/>
</dbReference>
<accession>A0A478FPY9</accession>
<dbReference type="EMBL" id="BIMN01000002">
    <property type="protein sequence ID" value="GCE63483.1"/>
    <property type="molecule type" value="Genomic_DNA"/>
</dbReference>